<keyword evidence="4" id="KW-1185">Reference proteome</keyword>
<evidence type="ECO:0000256" key="1">
    <source>
        <dbReference type="ARBA" id="ARBA00023242"/>
    </source>
</evidence>
<evidence type="ECO:0000313" key="4">
    <source>
        <dbReference type="Proteomes" id="UP000777438"/>
    </source>
</evidence>
<accession>A0A9P9APC4</accession>
<dbReference type="GO" id="GO:0000981">
    <property type="term" value="F:DNA-binding transcription factor activity, RNA polymerase II-specific"/>
    <property type="evidence" value="ECO:0007669"/>
    <property type="project" value="InterPro"/>
</dbReference>
<sequence length="471" mass="52599">MPLGPFDRRKKRTRCRHCASSHLKCSGNRPCSHCEKRAIFCVYPDPGEINRPIEIDRGSQKTIASYARQNVANSKLTRAPKVDATYFYFYYFDLFLQNNNFGQHGVFAIDTKDMARSVDAAGFLKDAILSLGAMAAVRLKSTDGPTRPENYRFALTSYTHSVAGLRTALENNAEKSQLRLNVMWTTLILGLFELMTDSSGQGWIQHLVHGTSKALIASGPAACRFGPGQRFFTEVKIFEVCRSVVFNEPSFLTQAEWAHLSMDLQSKTEGKKPHSLDALLHITVRCSSLLVRAKNFIGTADGSTPELDTSLAHELAMEGFCEREALRTWSERNSELLRGSPESDASSQSQEYDFASLAMIFHAATSVYLSGVFDYDIVHWNDLGTLVSTLNEDEIQMYLGTILGMSQLVLNQAKISPLLLLFPLRVAGARSRERWQQDMIINLLARIEGTFSVAGAFVHDLQGLWSVRGWS</sequence>
<keyword evidence="1" id="KW-0539">Nucleus</keyword>
<dbReference type="PANTHER" id="PTHR38111">
    <property type="entry name" value="ZN(2)-C6 FUNGAL-TYPE DOMAIN-CONTAINING PROTEIN-RELATED"/>
    <property type="match status" value="1"/>
</dbReference>
<evidence type="ECO:0000313" key="3">
    <source>
        <dbReference type="EMBL" id="KAH6889493.1"/>
    </source>
</evidence>
<organism evidence="3 4">
    <name type="scientific">Thelonectria olida</name>
    <dbReference type="NCBI Taxonomy" id="1576542"/>
    <lineage>
        <taxon>Eukaryota</taxon>
        <taxon>Fungi</taxon>
        <taxon>Dikarya</taxon>
        <taxon>Ascomycota</taxon>
        <taxon>Pezizomycotina</taxon>
        <taxon>Sordariomycetes</taxon>
        <taxon>Hypocreomycetidae</taxon>
        <taxon>Hypocreales</taxon>
        <taxon>Nectriaceae</taxon>
        <taxon>Thelonectria</taxon>
    </lineage>
</organism>
<dbReference type="Pfam" id="PF00172">
    <property type="entry name" value="Zn_clus"/>
    <property type="match status" value="1"/>
</dbReference>
<dbReference type="PROSITE" id="PS50048">
    <property type="entry name" value="ZN2_CY6_FUNGAL_2"/>
    <property type="match status" value="1"/>
</dbReference>
<dbReference type="InterPro" id="IPR001138">
    <property type="entry name" value="Zn2Cys6_DnaBD"/>
</dbReference>
<dbReference type="Proteomes" id="UP000777438">
    <property type="component" value="Unassembled WGS sequence"/>
</dbReference>
<dbReference type="EMBL" id="JAGPYM010000011">
    <property type="protein sequence ID" value="KAH6889493.1"/>
    <property type="molecule type" value="Genomic_DNA"/>
</dbReference>
<protein>
    <recommendedName>
        <fullName evidence="2">Zn(2)-C6 fungal-type domain-containing protein</fullName>
    </recommendedName>
</protein>
<dbReference type="OrthoDB" id="194358at2759"/>
<dbReference type="Gene3D" id="4.10.240.10">
    <property type="entry name" value="Zn(2)-C6 fungal-type DNA-binding domain"/>
    <property type="match status" value="1"/>
</dbReference>
<dbReference type="SMART" id="SM00066">
    <property type="entry name" value="GAL4"/>
    <property type="match status" value="1"/>
</dbReference>
<dbReference type="GO" id="GO:0008270">
    <property type="term" value="F:zinc ion binding"/>
    <property type="evidence" value="ECO:0007669"/>
    <property type="project" value="InterPro"/>
</dbReference>
<dbReference type="AlphaFoldDB" id="A0A9P9APC4"/>
<name>A0A9P9APC4_9HYPO</name>
<dbReference type="InterPro" id="IPR036864">
    <property type="entry name" value="Zn2-C6_fun-type_DNA-bd_sf"/>
</dbReference>
<feature type="domain" description="Zn(2)-C6 fungal-type" evidence="2">
    <location>
        <begin position="14"/>
        <end position="43"/>
    </location>
</feature>
<gene>
    <name evidence="3" type="ORF">B0T10DRAFT_538474</name>
</gene>
<dbReference type="InterPro" id="IPR053178">
    <property type="entry name" value="Osmoadaptation_assoc"/>
</dbReference>
<proteinExistence type="predicted"/>
<dbReference type="CDD" id="cd00067">
    <property type="entry name" value="GAL4"/>
    <property type="match status" value="1"/>
</dbReference>
<dbReference type="PANTHER" id="PTHR38111:SF2">
    <property type="entry name" value="FINGER DOMAIN PROTEIN, PUTATIVE (AFU_ORTHOLOGUE AFUA_1G01560)-RELATED"/>
    <property type="match status" value="1"/>
</dbReference>
<dbReference type="InterPro" id="IPR021858">
    <property type="entry name" value="Fun_TF"/>
</dbReference>
<evidence type="ECO:0000259" key="2">
    <source>
        <dbReference type="PROSITE" id="PS50048"/>
    </source>
</evidence>
<reference evidence="3 4" key="1">
    <citation type="journal article" date="2021" name="Nat. Commun.">
        <title>Genetic determinants of endophytism in the Arabidopsis root mycobiome.</title>
        <authorList>
            <person name="Mesny F."/>
            <person name="Miyauchi S."/>
            <person name="Thiergart T."/>
            <person name="Pickel B."/>
            <person name="Atanasova L."/>
            <person name="Karlsson M."/>
            <person name="Huettel B."/>
            <person name="Barry K.W."/>
            <person name="Haridas S."/>
            <person name="Chen C."/>
            <person name="Bauer D."/>
            <person name="Andreopoulos W."/>
            <person name="Pangilinan J."/>
            <person name="LaButti K."/>
            <person name="Riley R."/>
            <person name="Lipzen A."/>
            <person name="Clum A."/>
            <person name="Drula E."/>
            <person name="Henrissat B."/>
            <person name="Kohler A."/>
            <person name="Grigoriev I.V."/>
            <person name="Martin F.M."/>
            <person name="Hacquard S."/>
        </authorList>
    </citation>
    <scope>NUCLEOTIDE SEQUENCE [LARGE SCALE GENOMIC DNA]</scope>
    <source>
        <strain evidence="3 4">MPI-CAGE-CH-0241</strain>
    </source>
</reference>
<dbReference type="SUPFAM" id="SSF57701">
    <property type="entry name" value="Zn2/Cys6 DNA-binding domain"/>
    <property type="match status" value="1"/>
</dbReference>
<dbReference type="Pfam" id="PF11951">
    <property type="entry name" value="Fungal_trans_2"/>
    <property type="match status" value="1"/>
</dbReference>
<comment type="caution">
    <text evidence="3">The sequence shown here is derived from an EMBL/GenBank/DDBJ whole genome shotgun (WGS) entry which is preliminary data.</text>
</comment>